<dbReference type="GO" id="GO:0008270">
    <property type="term" value="F:zinc ion binding"/>
    <property type="evidence" value="ECO:0007669"/>
    <property type="project" value="UniProtKB-KW"/>
</dbReference>
<keyword evidence="5" id="KW-0805">Transcription regulation</keyword>
<evidence type="ECO:0000256" key="3">
    <source>
        <dbReference type="ARBA" id="ARBA00022771"/>
    </source>
</evidence>
<proteinExistence type="predicted"/>
<dbReference type="PANTHER" id="PTHR45988:SF1">
    <property type="entry name" value="ZINC FINGER PROTEIN AZF2"/>
    <property type="match status" value="1"/>
</dbReference>
<dbReference type="AlphaFoldDB" id="A0AAN7MIE0"/>
<keyword evidence="11" id="KW-1185">Reference proteome</keyword>
<evidence type="ECO:0000256" key="4">
    <source>
        <dbReference type="ARBA" id="ARBA00022833"/>
    </source>
</evidence>
<evidence type="ECO:0000313" key="11">
    <source>
        <dbReference type="Proteomes" id="UP001346149"/>
    </source>
</evidence>
<evidence type="ECO:0000256" key="8">
    <source>
        <dbReference type="SAM" id="MobiDB-lite"/>
    </source>
</evidence>
<dbReference type="EMBL" id="JAXQNO010000004">
    <property type="protein sequence ID" value="KAK4799762.1"/>
    <property type="molecule type" value="Genomic_DNA"/>
</dbReference>
<comment type="caution">
    <text evidence="10">The sequence shown here is derived from an EMBL/GenBank/DDBJ whole genome shotgun (WGS) entry which is preliminary data.</text>
</comment>
<evidence type="ECO:0000256" key="5">
    <source>
        <dbReference type="ARBA" id="ARBA00023015"/>
    </source>
</evidence>
<evidence type="ECO:0000313" key="10">
    <source>
        <dbReference type="EMBL" id="KAK4799762.1"/>
    </source>
</evidence>
<dbReference type="PROSITE" id="PS50157">
    <property type="entry name" value="ZINC_FINGER_C2H2_2"/>
    <property type="match status" value="2"/>
</dbReference>
<keyword evidence="1" id="KW-0479">Metal-binding</keyword>
<protein>
    <recommendedName>
        <fullName evidence="9">C2H2-type domain-containing protein</fullName>
    </recommendedName>
</protein>
<evidence type="ECO:0000256" key="2">
    <source>
        <dbReference type="ARBA" id="ARBA00022737"/>
    </source>
</evidence>
<dbReference type="Proteomes" id="UP001346149">
    <property type="component" value="Unassembled WGS sequence"/>
</dbReference>
<dbReference type="Pfam" id="PF13912">
    <property type="entry name" value="zf-C2H2_6"/>
    <property type="match status" value="2"/>
</dbReference>
<keyword evidence="2" id="KW-0677">Repeat</keyword>
<dbReference type="InterPro" id="IPR013087">
    <property type="entry name" value="Znf_C2H2_type"/>
</dbReference>
<keyword evidence="6" id="KW-0804">Transcription</keyword>
<dbReference type="GO" id="GO:0005634">
    <property type="term" value="C:nucleus"/>
    <property type="evidence" value="ECO:0007669"/>
    <property type="project" value="TreeGrafter"/>
</dbReference>
<evidence type="ECO:0000259" key="9">
    <source>
        <dbReference type="PROSITE" id="PS50157"/>
    </source>
</evidence>
<dbReference type="PROSITE" id="PS00028">
    <property type="entry name" value="ZINC_FINGER_C2H2_1"/>
    <property type="match status" value="2"/>
</dbReference>
<dbReference type="PANTHER" id="PTHR45988">
    <property type="entry name" value="C2H2 TYPE ZINC FINGER TRANSCRIPTION FACTOR FAMILY-RELATED"/>
    <property type="match status" value="1"/>
</dbReference>
<feature type="region of interest" description="Disordered" evidence="8">
    <location>
        <begin position="111"/>
        <end position="152"/>
    </location>
</feature>
<dbReference type="SUPFAM" id="SSF57667">
    <property type="entry name" value="beta-beta-alpha zinc fingers"/>
    <property type="match status" value="1"/>
</dbReference>
<gene>
    <name evidence="10" type="ORF">SAY86_025127</name>
</gene>
<sequence>MLARGRGRTAEVSIHRRQPPTAGNSHICTICHWKFSSYQALGGHKGRHKTKPPTAKDHQTSATIHHPASPSRTTPLPRKPASVNSMSHIASRTYQCSICLTTFASGQALGGHKRRHFEGGNGSASAEETENIGPQGYHGFDLNLPASPLALS</sequence>
<reference evidence="10 11" key="1">
    <citation type="journal article" date="2023" name="Hortic Res">
        <title>Pangenome of water caltrop reveals structural variations and asymmetric subgenome divergence after allopolyploidization.</title>
        <authorList>
            <person name="Zhang X."/>
            <person name="Chen Y."/>
            <person name="Wang L."/>
            <person name="Yuan Y."/>
            <person name="Fang M."/>
            <person name="Shi L."/>
            <person name="Lu R."/>
            <person name="Comes H.P."/>
            <person name="Ma Y."/>
            <person name="Chen Y."/>
            <person name="Huang G."/>
            <person name="Zhou Y."/>
            <person name="Zheng Z."/>
            <person name="Qiu Y."/>
        </authorList>
    </citation>
    <scope>NUCLEOTIDE SEQUENCE [LARGE SCALE GENOMIC DNA]</scope>
    <source>
        <strain evidence="10">F231</strain>
    </source>
</reference>
<keyword evidence="4" id="KW-0862">Zinc</keyword>
<dbReference type="SMART" id="SM00355">
    <property type="entry name" value="ZnF_C2H2"/>
    <property type="match status" value="2"/>
</dbReference>
<evidence type="ECO:0000256" key="1">
    <source>
        <dbReference type="ARBA" id="ARBA00022723"/>
    </source>
</evidence>
<organism evidence="10 11">
    <name type="scientific">Trapa natans</name>
    <name type="common">Water chestnut</name>
    <dbReference type="NCBI Taxonomy" id="22666"/>
    <lineage>
        <taxon>Eukaryota</taxon>
        <taxon>Viridiplantae</taxon>
        <taxon>Streptophyta</taxon>
        <taxon>Embryophyta</taxon>
        <taxon>Tracheophyta</taxon>
        <taxon>Spermatophyta</taxon>
        <taxon>Magnoliopsida</taxon>
        <taxon>eudicotyledons</taxon>
        <taxon>Gunneridae</taxon>
        <taxon>Pentapetalae</taxon>
        <taxon>rosids</taxon>
        <taxon>malvids</taxon>
        <taxon>Myrtales</taxon>
        <taxon>Lythraceae</taxon>
        <taxon>Trapa</taxon>
    </lineage>
</organism>
<feature type="domain" description="C2H2-type" evidence="9">
    <location>
        <begin position="94"/>
        <end position="116"/>
    </location>
</feature>
<dbReference type="Gene3D" id="3.30.160.60">
    <property type="entry name" value="Classic Zinc Finger"/>
    <property type="match status" value="1"/>
</dbReference>
<dbReference type="InterPro" id="IPR044653">
    <property type="entry name" value="AZF1/2/3-like"/>
</dbReference>
<name>A0AAN7MIE0_TRANT</name>
<feature type="region of interest" description="Disordered" evidence="8">
    <location>
        <begin position="42"/>
        <end position="84"/>
    </location>
</feature>
<accession>A0AAN7MIE0</accession>
<dbReference type="GO" id="GO:0003700">
    <property type="term" value="F:DNA-binding transcription factor activity"/>
    <property type="evidence" value="ECO:0007669"/>
    <property type="project" value="InterPro"/>
</dbReference>
<evidence type="ECO:0000256" key="6">
    <source>
        <dbReference type="ARBA" id="ARBA00023163"/>
    </source>
</evidence>
<feature type="region of interest" description="Disordered" evidence="8">
    <location>
        <begin position="1"/>
        <end position="22"/>
    </location>
</feature>
<keyword evidence="3 7" id="KW-0863">Zinc-finger</keyword>
<dbReference type="InterPro" id="IPR036236">
    <property type="entry name" value="Znf_C2H2_sf"/>
</dbReference>
<dbReference type="GO" id="GO:0000976">
    <property type="term" value="F:transcription cis-regulatory region binding"/>
    <property type="evidence" value="ECO:0007669"/>
    <property type="project" value="TreeGrafter"/>
</dbReference>
<feature type="domain" description="C2H2-type" evidence="9">
    <location>
        <begin position="26"/>
        <end position="53"/>
    </location>
</feature>
<evidence type="ECO:0000256" key="7">
    <source>
        <dbReference type="PROSITE-ProRule" id="PRU00042"/>
    </source>
</evidence>